<name>A0AAV8UUR6_9RHOD</name>
<gene>
    <name evidence="2" type="ORF">NDN08_001371</name>
</gene>
<feature type="region of interest" description="Disordered" evidence="1">
    <location>
        <begin position="240"/>
        <end position="265"/>
    </location>
</feature>
<feature type="compositionally biased region" description="Basic and acidic residues" evidence="1">
    <location>
        <begin position="1"/>
        <end position="17"/>
    </location>
</feature>
<evidence type="ECO:0000313" key="3">
    <source>
        <dbReference type="Proteomes" id="UP001157974"/>
    </source>
</evidence>
<proteinExistence type="predicted"/>
<reference evidence="2 3" key="1">
    <citation type="journal article" date="2023" name="Nat. Commun.">
        <title>Origin of minicircular mitochondrial genomes in red algae.</title>
        <authorList>
            <person name="Lee Y."/>
            <person name="Cho C.H."/>
            <person name="Lee Y.M."/>
            <person name="Park S.I."/>
            <person name="Yang J.H."/>
            <person name="West J.A."/>
            <person name="Bhattacharya D."/>
            <person name="Yoon H.S."/>
        </authorList>
    </citation>
    <scope>NUCLEOTIDE SEQUENCE [LARGE SCALE GENOMIC DNA]</scope>
    <source>
        <strain evidence="2 3">CCMP1338</strain>
        <tissue evidence="2">Whole cell</tissue>
    </source>
</reference>
<sequence length="265" mass="29685">MCKAMSVEDARVVKGDPSRVAQDQGVSGREISGRSREIPDSSQFKTVLLVTRDAGRTLKMTKPVRPLSGGDDLDEQPQARSEVRPNPSEESGSRKRPRTSNVEPASQSADWESSDLSPIDAAEMAFLRRKQKLINLGITEEEIEQELSSIVLFLRYTLQTAKFVTRNEAKRAGVRSRLKSTLNGLWVGWLSGTVSKQRLVDETVFKFSQCSAEAEATDVLSLFTEWHFKNCQLRAYEQAGKSQPKDDVQNNPYNNTPTTTNFRID</sequence>
<evidence type="ECO:0000313" key="2">
    <source>
        <dbReference type="EMBL" id="KAJ8904857.1"/>
    </source>
</evidence>
<accession>A0AAV8UUR6</accession>
<evidence type="ECO:0000256" key="1">
    <source>
        <dbReference type="SAM" id="MobiDB-lite"/>
    </source>
</evidence>
<dbReference type="Proteomes" id="UP001157974">
    <property type="component" value="Unassembled WGS sequence"/>
</dbReference>
<dbReference type="AlphaFoldDB" id="A0AAV8UUR6"/>
<feature type="compositionally biased region" description="Low complexity" evidence="1">
    <location>
        <begin position="250"/>
        <end position="265"/>
    </location>
</feature>
<feature type="compositionally biased region" description="Polar residues" evidence="1">
    <location>
        <begin position="99"/>
        <end position="115"/>
    </location>
</feature>
<organism evidence="2 3">
    <name type="scientific">Rhodosorus marinus</name>
    <dbReference type="NCBI Taxonomy" id="101924"/>
    <lineage>
        <taxon>Eukaryota</taxon>
        <taxon>Rhodophyta</taxon>
        <taxon>Stylonematophyceae</taxon>
        <taxon>Stylonematales</taxon>
        <taxon>Stylonemataceae</taxon>
        <taxon>Rhodosorus</taxon>
    </lineage>
</organism>
<protein>
    <submittedName>
        <fullName evidence="2">Uncharacterized protein</fullName>
    </submittedName>
</protein>
<keyword evidence="3" id="KW-1185">Reference proteome</keyword>
<dbReference type="EMBL" id="JAMWBK010000005">
    <property type="protein sequence ID" value="KAJ8904857.1"/>
    <property type="molecule type" value="Genomic_DNA"/>
</dbReference>
<comment type="caution">
    <text evidence="2">The sequence shown here is derived from an EMBL/GenBank/DDBJ whole genome shotgun (WGS) entry which is preliminary data.</text>
</comment>
<feature type="region of interest" description="Disordered" evidence="1">
    <location>
        <begin position="1"/>
        <end position="115"/>
    </location>
</feature>